<dbReference type="GO" id="GO:0006952">
    <property type="term" value="P:defense response"/>
    <property type="evidence" value="ECO:0007669"/>
    <property type="project" value="TreeGrafter"/>
</dbReference>
<dbReference type="SFLD" id="SFLDG01169">
    <property type="entry name" value="NADPH_oxidase_subgroup_(NOX)"/>
    <property type="match status" value="1"/>
</dbReference>
<feature type="transmembrane region" description="Helical" evidence="11">
    <location>
        <begin position="330"/>
        <end position="348"/>
    </location>
</feature>
<dbReference type="Pfam" id="PF13202">
    <property type="entry name" value="EF-hand_5"/>
    <property type="match status" value="1"/>
</dbReference>
<dbReference type="Pfam" id="PF08022">
    <property type="entry name" value="FAD_binding_8"/>
    <property type="match status" value="1"/>
</dbReference>
<dbReference type="FunFam" id="3.40.50.80:FF:000012">
    <property type="entry name" value="NADPH oxidase, isoform B"/>
    <property type="match status" value="1"/>
</dbReference>
<dbReference type="Pfam" id="PF08030">
    <property type="entry name" value="NAD_binding_6"/>
    <property type="match status" value="1"/>
</dbReference>
<feature type="domain" description="FAD-binding FR-type" evidence="13">
    <location>
        <begin position="535"/>
        <end position="656"/>
    </location>
</feature>
<dbReference type="InterPro" id="IPR013121">
    <property type="entry name" value="Fe_red_NAD-bd_6"/>
</dbReference>
<dbReference type="InterPro" id="IPR013112">
    <property type="entry name" value="FAD-bd_8"/>
</dbReference>
<evidence type="ECO:0000313" key="14">
    <source>
        <dbReference type="EMBL" id="KAK9721054.1"/>
    </source>
</evidence>
<keyword evidence="8" id="KW-0560">Oxidoreductase</keyword>
<evidence type="ECO:0000256" key="6">
    <source>
        <dbReference type="ARBA" id="ARBA00022857"/>
    </source>
</evidence>
<proteinExistence type="predicted"/>
<feature type="compositionally biased region" description="Basic and acidic residues" evidence="10">
    <location>
        <begin position="682"/>
        <end position="693"/>
    </location>
</feature>
<feature type="transmembrane region" description="Helical" evidence="11">
    <location>
        <begin position="404"/>
        <end position="425"/>
    </location>
</feature>
<keyword evidence="4" id="KW-0274">FAD</keyword>
<keyword evidence="9 11" id="KW-0472">Membrane</keyword>
<keyword evidence="15" id="KW-1185">Reference proteome</keyword>
<dbReference type="Gene3D" id="3.40.50.80">
    <property type="entry name" value="Nucleotide-binding domain of ferredoxin-NADP reductase (FNR) module"/>
    <property type="match status" value="1"/>
</dbReference>
<accession>A0AAW1KNI4</accession>
<dbReference type="CDD" id="cd00051">
    <property type="entry name" value="EFh"/>
    <property type="match status" value="1"/>
</dbReference>
<dbReference type="PROSITE" id="PS00018">
    <property type="entry name" value="EF_HAND_1"/>
    <property type="match status" value="1"/>
</dbReference>
<keyword evidence="2" id="KW-0285">Flavoprotein</keyword>
<gene>
    <name evidence="14" type="ORF">QE152_g21757</name>
</gene>
<evidence type="ECO:0000256" key="11">
    <source>
        <dbReference type="SAM" id="Phobius"/>
    </source>
</evidence>
<evidence type="ECO:0000259" key="13">
    <source>
        <dbReference type="PROSITE" id="PS51384"/>
    </source>
</evidence>
<comment type="subcellular location">
    <subcellularLocation>
        <location evidence="1">Membrane</location>
        <topology evidence="1">Multi-pass membrane protein</topology>
    </subcellularLocation>
</comment>
<feature type="compositionally biased region" description="Polar residues" evidence="10">
    <location>
        <begin position="694"/>
        <end position="705"/>
    </location>
</feature>
<feature type="transmembrane region" description="Helical" evidence="11">
    <location>
        <begin position="360"/>
        <end position="383"/>
    </location>
</feature>
<dbReference type="SUPFAM" id="SSF63380">
    <property type="entry name" value="Riboflavin synthase domain-like"/>
    <property type="match status" value="1"/>
</dbReference>
<comment type="caution">
    <text evidence="14">The sequence shown here is derived from an EMBL/GenBank/DDBJ whole genome shotgun (WGS) entry which is preliminary data.</text>
</comment>
<dbReference type="AlphaFoldDB" id="A0AAW1KNI4"/>
<feature type="compositionally biased region" description="Polar residues" evidence="10">
    <location>
        <begin position="656"/>
        <end position="680"/>
    </location>
</feature>
<dbReference type="InterPro" id="IPR011992">
    <property type="entry name" value="EF-hand-dom_pair"/>
</dbReference>
<dbReference type="InterPro" id="IPR050369">
    <property type="entry name" value="RBOH/FRE"/>
</dbReference>
<dbReference type="PANTHER" id="PTHR11972">
    <property type="entry name" value="NADPH OXIDASE"/>
    <property type="match status" value="1"/>
</dbReference>
<evidence type="ECO:0000256" key="5">
    <source>
        <dbReference type="ARBA" id="ARBA00022837"/>
    </source>
</evidence>
<dbReference type="GO" id="GO:0042554">
    <property type="term" value="P:superoxide anion generation"/>
    <property type="evidence" value="ECO:0007669"/>
    <property type="project" value="TreeGrafter"/>
</dbReference>
<dbReference type="InterPro" id="IPR017927">
    <property type="entry name" value="FAD-bd_FR_type"/>
</dbReference>
<sequence length="1022" mass="117929">MEQESLLEKENLSQIVASDVKYTKDSFRRLVLSEDLQRHLFRLFDQDNDGKLIQDDWIEFLKIRLLDEDINFCEDLKMVTYRCCGADPITLDTFSKILKTKGIIENIYKLVDRTNSKSVTSKQVLDFLDRVTTTRPYSGFDKERIKLLEEIFLKTVGKNKEIKKEDFLKIINSKNPLFSEKVFNIFDEDHSGSISLQEFLDTMYQFSAPEDKIKFIFEVYDLDGDGLIQRMELQKVMEECIKEGNIVFRDHMEMLTSALIEDVDTNNTDGIPYDAFKNQLEKYEGLLENLSMSIESWLLPSKPKPPITLKDKMKQAIPYQLTMSYIKNNYEFVIFQVCLIAINLALFISRVKEYQNDSTFLMLARACGQCLNFNCAFVVVPVLRYSINYLRSKGFARVLPIDRHLYFHTQTGYLIIFYSVLHTIMHCFYLDKTLKNYALINRNDTQECSKSHIEACTAIDFLFTTKPGVLGLIAGFAYPTGVFLVIVLAVIFICSQPFVRRRGNFQAFYWSHTLSVPFWILLILHCKHFWLWFIIPGTIFTIETVMRILWTINGKNNSYVTSGILSGEVIALQIQRPLNFDFNAGDYIFVKIPEIAHYEWHPFTISSPPEQDDSISLHIKAVGDWTKHLQTILSDEQKKIKTLQLFEKPKADSSSKPKTATKRFQATARTVLSSQRNTSGIDKGDILQSEKETQGLSSSVNTQPVSKLLPTGDMQNKNNEVTNNAMIVKSSESIDDPQSEEDKLGTLCNKYLNEHNTSLAQNFKYMRNKPIIVVFKAPESKANTDGSSPEKQAEEGRMMRLLQISKDATSNYPVAKPFSIIIDGPYGTPTSQIFKAEHAVLIATGIGLTPASSILQSIMIRYWKARHTCPKCKHSFSTDIPQSVMNLKKVDFIWINKDEESFEWFIQLMSKLEIEQAELRSGMERFLDMYIYLTKACRKNDMQAVSLRLALDFLHQKEKRDLITGLKSRIKTQRPVWDEVFDQIQSQNKGKVTVFFCGNKSLSRELKVQCTKRRFIFRMEVF</sequence>
<dbReference type="InterPro" id="IPR017938">
    <property type="entry name" value="Riboflavin_synthase-like_b-brl"/>
</dbReference>
<organism evidence="14 15">
    <name type="scientific">Popillia japonica</name>
    <name type="common">Japanese beetle</name>
    <dbReference type="NCBI Taxonomy" id="7064"/>
    <lineage>
        <taxon>Eukaryota</taxon>
        <taxon>Metazoa</taxon>
        <taxon>Ecdysozoa</taxon>
        <taxon>Arthropoda</taxon>
        <taxon>Hexapoda</taxon>
        <taxon>Insecta</taxon>
        <taxon>Pterygota</taxon>
        <taxon>Neoptera</taxon>
        <taxon>Endopterygota</taxon>
        <taxon>Coleoptera</taxon>
        <taxon>Polyphaga</taxon>
        <taxon>Scarabaeiformia</taxon>
        <taxon>Scarabaeidae</taxon>
        <taxon>Rutelinae</taxon>
        <taxon>Popillia</taxon>
    </lineage>
</organism>
<evidence type="ECO:0000256" key="10">
    <source>
        <dbReference type="SAM" id="MobiDB-lite"/>
    </source>
</evidence>
<reference evidence="14 15" key="1">
    <citation type="journal article" date="2024" name="BMC Genomics">
        <title>De novo assembly and annotation of Popillia japonica's genome with initial clues to its potential as an invasive pest.</title>
        <authorList>
            <person name="Cucini C."/>
            <person name="Boschi S."/>
            <person name="Funari R."/>
            <person name="Cardaioli E."/>
            <person name="Iannotti N."/>
            <person name="Marturano G."/>
            <person name="Paoli F."/>
            <person name="Bruttini M."/>
            <person name="Carapelli A."/>
            <person name="Frati F."/>
            <person name="Nardi F."/>
        </authorList>
    </citation>
    <scope>NUCLEOTIDE SEQUENCE [LARGE SCALE GENOMIC DNA]</scope>
    <source>
        <strain evidence="14">DMR45628</strain>
    </source>
</reference>
<dbReference type="GO" id="GO:0016175">
    <property type="term" value="F:superoxide-generating NAD(P)H oxidase activity"/>
    <property type="evidence" value="ECO:0007669"/>
    <property type="project" value="TreeGrafter"/>
</dbReference>
<dbReference type="Pfam" id="PF01794">
    <property type="entry name" value="Ferric_reduct"/>
    <property type="match status" value="1"/>
</dbReference>
<evidence type="ECO:0000256" key="3">
    <source>
        <dbReference type="ARBA" id="ARBA00022692"/>
    </source>
</evidence>
<feature type="region of interest" description="Disordered" evidence="10">
    <location>
        <begin position="648"/>
        <end position="719"/>
    </location>
</feature>
<evidence type="ECO:0000259" key="12">
    <source>
        <dbReference type="PROSITE" id="PS50222"/>
    </source>
</evidence>
<dbReference type="InterPro" id="IPR018247">
    <property type="entry name" value="EF_Hand_1_Ca_BS"/>
</dbReference>
<protein>
    <submittedName>
        <fullName evidence="14">EF-hand domain pair</fullName>
    </submittedName>
</protein>
<dbReference type="SUPFAM" id="SSF47473">
    <property type="entry name" value="EF-hand"/>
    <property type="match status" value="2"/>
</dbReference>
<dbReference type="InterPro" id="IPR002048">
    <property type="entry name" value="EF_hand_dom"/>
</dbReference>
<keyword evidence="6" id="KW-0521">NADP</keyword>
<keyword evidence="5" id="KW-0106">Calcium</keyword>
<dbReference type="Proteomes" id="UP001458880">
    <property type="component" value="Unassembled WGS sequence"/>
</dbReference>
<keyword evidence="7 11" id="KW-1133">Transmembrane helix</keyword>
<evidence type="ECO:0000256" key="8">
    <source>
        <dbReference type="ARBA" id="ARBA00023002"/>
    </source>
</evidence>
<dbReference type="CDD" id="cd06186">
    <property type="entry name" value="NOX_Duox_like_FAD_NADP"/>
    <property type="match status" value="1"/>
</dbReference>
<evidence type="ECO:0000256" key="2">
    <source>
        <dbReference type="ARBA" id="ARBA00022630"/>
    </source>
</evidence>
<dbReference type="EMBL" id="JASPKY010000204">
    <property type="protein sequence ID" value="KAK9721054.1"/>
    <property type="molecule type" value="Genomic_DNA"/>
</dbReference>
<dbReference type="Gene3D" id="2.40.30.10">
    <property type="entry name" value="Translation factors"/>
    <property type="match status" value="1"/>
</dbReference>
<keyword evidence="3 11" id="KW-0812">Transmembrane</keyword>
<dbReference type="SMART" id="SM00054">
    <property type="entry name" value="EFh"/>
    <property type="match status" value="3"/>
</dbReference>
<name>A0AAW1KNI4_POPJA</name>
<feature type="domain" description="EF-hand" evidence="12">
    <location>
        <begin position="32"/>
        <end position="67"/>
    </location>
</feature>
<evidence type="ECO:0000256" key="9">
    <source>
        <dbReference type="ARBA" id="ARBA00023136"/>
    </source>
</evidence>
<dbReference type="SUPFAM" id="SSF52343">
    <property type="entry name" value="Ferredoxin reductase-like, C-terminal NADP-linked domain"/>
    <property type="match status" value="1"/>
</dbReference>
<dbReference type="PROSITE" id="PS51384">
    <property type="entry name" value="FAD_FR"/>
    <property type="match status" value="1"/>
</dbReference>
<dbReference type="Gene3D" id="1.10.238.10">
    <property type="entry name" value="EF-hand"/>
    <property type="match status" value="1"/>
</dbReference>
<evidence type="ECO:0000313" key="15">
    <source>
        <dbReference type="Proteomes" id="UP001458880"/>
    </source>
</evidence>
<dbReference type="GO" id="GO:0005509">
    <property type="term" value="F:calcium ion binding"/>
    <property type="evidence" value="ECO:0007669"/>
    <property type="project" value="InterPro"/>
</dbReference>
<evidence type="ECO:0000256" key="7">
    <source>
        <dbReference type="ARBA" id="ARBA00022989"/>
    </source>
</evidence>
<feature type="transmembrane region" description="Helical" evidence="11">
    <location>
        <begin position="530"/>
        <end position="550"/>
    </location>
</feature>
<dbReference type="InterPro" id="IPR039261">
    <property type="entry name" value="FNR_nucleotide-bd"/>
</dbReference>
<dbReference type="GO" id="GO:0043020">
    <property type="term" value="C:NADPH oxidase complex"/>
    <property type="evidence" value="ECO:0007669"/>
    <property type="project" value="TreeGrafter"/>
</dbReference>
<feature type="domain" description="EF-hand" evidence="12">
    <location>
        <begin position="208"/>
        <end position="243"/>
    </location>
</feature>
<feature type="transmembrane region" description="Helical" evidence="11">
    <location>
        <begin position="507"/>
        <end position="524"/>
    </location>
</feature>
<dbReference type="InterPro" id="IPR013130">
    <property type="entry name" value="Fe3_Rdtase_TM_dom"/>
</dbReference>
<dbReference type="Pfam" id="PF13833">
    <property type="entry name" value="EF-hand_8"/>
    <property type="match status" value="2"/>
</dbReference>
<dbReference type="PROSITE" id="PS50222">
    <property type="entry name" value="EF_HAND_2"/>
    <property type="match status" value="2"/>
</dbReference>
<feature type="transmembrane region" description="Helical" evidence="11">
    <location>
        <begin position="469"/>
        <end position="495"/>
    </location>
</feature>
<evidence type="ECO:0000256" key="1">
    <source>
        <dbReference type="ARBA" id="ARBA00004141"/>
    </source>
</evidence>
<dbReference type="PANTHER" id="PTHR11972:SF58">
    <property type="entry name" value="NADPH OXIDASE 5"/>
    <property type="match status" value="1"/>
</dbReference>
<evidence type="ECO:0000256" key="4">
    <source>
        <dbReference type="ARBA" id="ARBA00022827"/>
    </source>
</evidence>